<dbReference type="AlphaFoldDB" id="A0A8J4XAH9"/>
<organism evidence="1 2">
    <name type="scientific">Clarias magur</name>
    <name type="common">Asian catfish</name>
    <name type="synonym">Macropteronotus magur</name>
    <dbReference type="NCBI Taxonomy" id="1594786"/>
    <lineage>
        <taxon>Eukaryota</taxon>
        <taxon>Metazoa</taxon>
        <taxon>Chordata</taxon>
        <taxon>Craniata</taxon>
        <taxon>Vertebrata</taxon>
        <taxon>Euteleostomi</taxon>
        <taxon>Actinopterygii</taxon>
        <taxon>Neopterygii</taxon>
        <taxon>Teleostei</taxon>
        <taxon>Ostariophysi</taxon>
        <taxon>Siluriformes</taxon>
        <taxon>Clariidae</taxon>
        <taxon>Clarias</taxon>
    </lineage>
</organism>
<sequence length="76" mass="8704">MSIFVGPKAPSRATSGKINILKKLLGLLTEELLHTHSLEKAKEGYNLLMIHLIFCDFVKWEYDGCSHSYSQTFFQK</sequence>
<evidence type="ECO:0000313" key="2">
    <source>
        <dbReference type="Proteomes" id="UP000727407"/>
    </source>
</evidence>
<name>A0A8J4XAH9_CLAMG</name>
<evidence type="ECO:0000313" key="1">
    <source>
        <dbReference type="EMBL" id="KAF5907829.1"/>
    </source>
</evidence>
<dbReference type="Proteomes" id="UP000727407">
    <property type="component" value="Unassembled WGS sequence"/>
</dbReference>
<accession>A0A8J4XAH9</accession>
<reference evidence="1" key="1">
    <citation type="submission" date="2020-07" db="EMBL/GenBank/DDBJ databases">
        <title>Clarias magur genome sequencing, assembly and annotation.</title>
        <authorList>
            <person name="Kushwaha B."/>
            <person name="Kumar R."/>
            <person name="Das P."/>
            <person name="Joshi C.G."/>
            <person name="Kumar D."/>
            <person name="Nagpure N.S."/>
            <person name="Pandey M."/>
            <person name="Agarwal S."/>
            <person name="Srivastava S."/>
            <person name="Singh M."/>
            <person name="Sahoo L."/>
            <person name="Jayasankar P."/>
            <person name="Meher P.K."/>
            <person name="Koringa P.G."/>
            <person name="Iquebal M.A."/>
            <person name="Das S.P."/>
            <person name="Bit A."/>
            <person name="Patnaik S."/>
            <person name="Patel N."/>
            <person name="Shah T.M."/>
            <person name="Hinsu A."/>
            <person name="Jena J.K."/>
        </authorList>
    </citation>
    <scope>NUCLEOTIDE SEQUENCE</scope>
    <source>
        <strain evidence="1">CIFAMagur01</strain>
        <tissue evidence="1">Testis</tissue>
    </source>
</reference>
<comment type="caution">
    <text evidence="1">The sequence shown here is derived from an EMBL/GenBank/DDBJ whole genome shotgun (WGS) entry which is preliminary data.</text>
</comment>
<proteinExistence type="predicted"/>
<protein>
    <submittedName>
        <fullName evidence="1">Uncharacterized protein</fullName>
    </submittedName>
</protein>
<dbReference type="EMBL" id="QNUK01000018">
    <property type="protein sequence ID" value="KAF5907829.1"/>
    <property type="molecule type" value="Genomic_DNA"/>
</dbReference>
<gene>
    <name evidence="1" type="ORF">DAT39_002404</name>
</gene>
<keyword evidence="2" id="KW-1185">Reference proteome</keyword>